<evidence type="ECO:0000256" key="1">
    <source>
        <dbReference type="SAM" id="Coils"/>
    </source>
</evidence>
<dbReference type="AlphaFoldDB" id="A0AAU9EBA7"/>
<dbReference type="EMBL" id="AP028679">
    <property type="protein sequence ID" value="BEQ14418.1"/>
    <property type="molecule type" value="Genomic_DNA"/>
</dbReference>
<gene>
    <name evidence="2" type="ORF">FAK_14840</name>
</gene>
<feature type="coiled-coil region" evidence="1">
    <location>
        <begin position="299"/>
        <end position="335"/>
    </location>
</feature>
<dbReference type="RefSeq" id="WP_338606128.1">
    <property type="nucleotide sequence ID" value="NZ_AP028679.1"/>
</dbReference>
<accession>A0AAU9EBA7</accession>
<protein>
    <submittedName>
        <fullName evidence="2">Uncharacterized protein</fullName>
    </submittedName>
</protein>
<organism evidence="2 3">
    <name type="scientific">Desulfoferula mesophila</name>
    <dbReference type="NCBI Taxonomy" id="3058419"/>
    <lineage>
        <taxon>Bacteria</taxon>
        <taxon>Pseudomonadati</taxon>
        <taxon>Thermodesulfobacteriota</taxon>
        <taxon>Desulfarculia</taxon>
        <taxon>Desulfarculales</taxon>
        <taxon>Desulfarculaceae</taxon>
        <taxon>Desulfoferula</taxon>
    </lineage>
</organism>
<reference evidence="3" key="1">
    <citation type="journal article" date="2023" name="Arch. Microbiol.">
        <title>Desulfoferula mesophilus gen. nov. sp. nov., a mesophilic sulfate-reducing bacterium isolated from a brackish lake sediment.</title>
        <authorList>
            <person name="Watanabe T."/>
            <person name="Yabe T."/>
            <person name="Tsuji J.M."/>
            <person name="Fukui M."/>
        </authorList>
    </citation>
    <scope>NUCLEOTIDE SEQUENCE [LARGE SCALE GENOMIC DNA]</scope>
    <source>
        <strain evidence="3">12FAK</strain>
    </source>
</reference>
<evidence type="ECO:0000313" key="3">
    <source>
        <dbReference type="Proteomes" id="UP001366166"/>
    </source>
</evidence>
<proteinExistence type="predicted"/>
<sequence>MTDLVETPETKNNEDQETHDILTEAVATVQPEGVNIFDSTSVHDISVVSTQQTLLRDDGDEVLEQVEELLAQPEPGDDQRETRLQRCKELLLLYYGEVNKARNHTEAIFAHHALRIGKLLNSMKPLVKATGPIWQEWAATNLPYMSSSTREDYMLLARREDAHKYLYLGKDRLMELIRATKSSDEDPIGKFIDKHGIVFDEEKAGGLQEFKLKVDTALNMERLAKYRFEAPRDQVEILTENNIKLNKNIIDHLGFAKQAGGTFEDALKTLVQNKGKIKTAPVDDEETVLDFNQLGASLIEAIEQLVASEEEDLKARVNEDTLNKLIEKIERLKAALEA</sequence>
<keyword evidence="3" id="KW-1185">Reference proteome</keyword>
<keyword evidence="1" id="KW-0175">Coiled coil</keyword>
<name>A0AAU9EBA7_9BACT</name>
<evidence type="ECO:0000313" key="2">
    <source>
        <dbReference type="EMBL" id="BEQ14418.1"/>
    </source>
</evidence>
<dbReference type="KEGG" id="dmp:FAK_14840"/>
<dbReference type="Proteomes" id="UP001366166">
    <property type="component" value="Chromosome"/>
</dbReference>